<evidence type="ECO:0000256" key="1">
    <source>
        <dbReference type="ARBA" id="ARBA00001971"/>
    </source>
</evidence>
<evidence type="ECO:0000256" key="6">
    <source>
        <dbReference type="ARBA" id="ARBA00023002"/>
    </source>
</evidence>
<dbReference type="EMBL" id="JAPEVG010000097">
    <property type="protein sequence ID" value="KAJ8483268.1"/>
    <property type="molecule type" value="Genomic_DNA"/>
</dbReference>
<gene>
    <name evidence="12" type="ORF">ONZ51_g4822</name>
</gene>
<keyword evidence="7 9" id="KW-0408">Iron</keyword>
<dbReference type="PROSITE" id="PS00086">
    <property type="entry name" value="CYTOCHROME_P450"/>
    <property type="match status" value="1"/>
</dbReference>
<dbReference type="PANTHER" id="PTHR24305:SF166">
    <property type="entry name" value="CYTOCHROME P450 12A4, MITOCHONDRIAL-RELATED"/>
    <property type="match status" value="1"/>
</dbReference>
<reference evidence="12" key="1">
    <citation type="submission" date="2022-11" db="EMBL/GenBank/DDBJ databases">
        <title>Genome Sequence of Cubamyces cubensis.</title>
        <authorList>
            <person name="Buettner E."/>
        </authorList>
    </citation>
    <scope>NUCLEOTIDE SEQUENCE</scope>
    <source>
        <strain evidence="12">MPL-01</strain>
    </source>
</reference>
<sequence>MKATSGRVPPMTPNSMPQASDTWTYPSPSNAAHQHGQTYCTQTAKRLETTAPFSLLLVPQHPQLEKMLSLDIPSALLTALLVFIGTRIVNYFKFAKQTGYLPGLRSLATPISVLGASLPTGRFNPGLNWQWQWRKHVYEAYARHGTETISSLPYLFGEPAIYTSSLEVARQIVSTRGSFYKHTETTGITLEWGPNLFAANGDEWKRFRRVITPAFSSSTYASLLTEAASIFDQMVAGEGWLTKDSVDIPNSDFLTNKFALIVIATSGFGHPLSWNLKSASLSDEMSFGEALHIRLHNLILRLILPQWAYWLPIKKFRDLEKATQVTQDFMNDMIRTRREELSAGAVPKTDILSLMIQSSENEGRFSMTDSELVGNTAIMLFAGHETTALTLNAALGLMALHPDFQDEMHHEVMTVMPTEADFTFANSSKLRKTQACFLEASRIYPSGFMWIRDAAEDIVLEHVGPNRDQRIPVPKGTRLVVDSIGLHHNPRLFPDPEAFKPERWYDVSENALTMFSMGARACIGRRFAITEATCFLAKLVRDWRVEILTRGGESKAQWEAKYMEGRAVTNFGIAEMPVRLVRRA</sequence>
<protein>
    <recommendedName>
        <fullName evidence="14">Cytochrome P450</fullName>
    </recommendedName>
</protein>
<evidence type="ECO:0000256" key="10">
    <source>
        <dbReference type="RuleBase" id="RU000461"/>
    </source>
</evidence>
<accession>A0AAD7X9Y7</accession>
<dbReference type="AlphaFoldDB" id="A0AAD7X9Y7"/>
<dbReference type="InterPro" id="IPR001128">
    <property type="entry name" value="Cyt_P450"/>
</dbReference>
<comment type="cofactor">
    <cofactor evidence="1 9">
        <name>heme</name>
        <dbReference type="ChEBI" id="CHEBI:30413"/>
    </cofactor>
</comment>
<name>A0AAD7X9Y7_9APHY</name>
<evidence type="ECO:0000256" key="11">
    <source>
        <dbReference type="SAM" id="MobiDB-lite"/>
    </source>
</evidence>
<dbReference type="GO" id="GO:0004497">
    <property type="term" value="F:monooxygenase activity"/>
    <property type="evidence" value="ECO:0007669"/>
    <property type="project" value="UniProtKB-KW"/>
</dbReference>
<feature type="compositionally biased region" description="Polar residues" evidence="11">
    <location>
        <begin position="13"/>
        <end position="30"/>
    </location>
</feature>
<evidence type="ECO:0000313" key="12">
    <source>
        <dbReference type="EMBL" id="KAJ8483268.1"/>
    </source>
</evidence>
<organism evidence="12 13">
    <name type="scientific">Trametes cubensis</name>
    <dbReference type="NCBI Taxonomy" id="1111947"/>
    <lineage>
        <taxon>Eukaryota</taxon>
        <taxon>Fungi</taxon>
        <taxon>Dikarya</taxon>
        <taxon>Basidiomycota</taxon>
        <taxon>Agaricomycotina</taxon>
        <taxon>Agaricomycetes</taxon>
        <taxon>Polyporales</taxon>
        <taxon>Polyporaceae</taxon>
        <taxon>Trametes</taxon>
    </lineage>
</organism>
<feature type="binding site" description="axial binding residue" evidence="9">
    <location>
        <position position="522"/>
    </location>
    <ligand>
        <name>heme</name>
        <dbReference type="ChEBI" id="CHEBI:30413"/>
    </ligand>
    <ligandPart>
        <name>Fe</name>
        <dbReference type="ChEBI" id="CHEBI:18248"/>
    </ligandPart>
</feature>
<comment type="caution">
    <text evidence="12">The sequence shown here is derived from an EMBL/GenBank/DDBJ whole genome shotgun (WGS) entry which is preliminary data.</text>
</comment>
<evidence type="ECO:0000256" key="5">
    <source>
        <dbReference type="ARBA" id="ARBA00022723"/>
    </source>
</evidence>
<dbReference type="InterPro" id="IPR036396">
    <property type="entry name" value="Cyt_P450_sf"/>
</dbReference>
<keyword evidence="5 9" id="KW-0479">Metal-binding</keyword>
<dbReference type="Gene3D" id="1.10.630.10">
    <property type="entry name" value="Cytochrome P450"/>
    <property type="match status" value="1"/>
</dbReference>
<keyword evidence="8 10" id="KW-0503">Monooxygenase</keyword>
<keyword evidence="6 10" id="KW-0560">Oxidoreductase</keyword>
<comment type="pathway">
    <text evidence="2">Secondary metabolite biosynthesis.</text>
</comment>
<dbReference type="InterPro" id="IPR050121">
    <property type="entry name" value="Cytochrome_P450_monoxygenase"/>
</dbReference>
<evidence type="ECO:0000256" key="4">
    <source>
        <dbReference type="ARBA" id="ARBA00022617"/>
    </source>
</evidence>
<dbReference type="SUPFAM" id="SSF48264">
    <property type="entry name" value="Cytochrome P450"/>
    <property type="match status" value="1"/>
</dbReference>
<dbReference type="InterPro" id="IPR002401">
    <property type="entry name" value="Cyt_P450_E_grp-I"/>
</dbReference>
<evidence type="ECO:0000313" key="13">
    <source>
        <dbReference type="Proteomes" id="UP001215151"/>
    </source>
</evidence>
<evidence type="ECO:0000256" key="2">
    <source>
        <dbReference type="ARBA" id="ARBA00005179"/>
    </source>
</evidence>
<comment type="similarity">
    <text evidence="3 10">Belongs to the cytochrome P450 family.</text>
</comment>
<keyword evidence="13" id="KW-1185">Reference proteome</keyword>
<dbReference type="Pfam" id="PF00067">
    <property type="entry name" value="p450"/>
    <property type="match status" value="1"/>
</dbReference>
<dbReference type="GO" id="GO:0016705">
    <property type="term" value="F:oxidoreductase activity, acting on paired donors, with incorporation or reduction of molecular oxygen"/>
    <property type="evidence" value="ECO:0007669"/>
    <property type="project" value="InterPro"/>
</dbReference>
<dbReference type="GO" id="GO:0020037">
    <property type="term" value="F:heme binding"/>
    <property type="evidence" value="ECO:0007669"/>
    <property type="project" value="InterPro"/>
</dbReference>
<dbReference type="GO" id="GO:0005506">
    <property type="term" value="F:iron ion binding"/>
    <property type="evidence" value="ECO:0007669"/>
    <property type="project" value="InterPro"/>
</dbReference>
<evidence type="ECO:0000256" key="8">
    <source>
        <dbReference type="ARBA" id="ARBA00023033"/>
    </source>
</evidence>
<keyword evidence="4 9" id="KW-0349">Heme</keyword>
<dbReference type="Proteomes" id="UP001215151">
    <property type="component" value="Unassembled WGS sequence"/>
</dbReference>
<feature type="region of interest" description="Disordered" evidence="11">
    <location>
        <begin position="1"/>
        <end position="30"/>
    </location>
</feature>
<dbReference type="PRINTS" id="PR00385">
    <property type="entry name" value="P450"/>
</dbReference>
<dbReference type="InterPro" id="IPR017972">
    <property type="entry name" value="Cyt_P450_CS"/>
</dbReference>
<evidence type="ECO:0008006" key="14">
    <source>
        <dbReference type="Google" id="ProtNLM"/>
    </source>
</evidence>
<proteinExistence type="inferred from homology"/>
<evidence type="ECO:0000256" key="3">
    <source>
        <dbReference type="ARBA" id="ARBA00010617"/>
    </source>
</evidence>
<dbReference type="PANTHER" id="PTHR24305">
    <property type="entry name" value="CYTOCHROME P450"/>
    <property type="match status" value="1"/>
</dbReference>
<evidence type="ECO:0000256" key="7">
    <source>
        <dbReference type="ARBA" id="ARBA00023004"/>
    </source>
</evidence>
<dbReference type="PRINTS" id="PR00463">
    <property type="entry name" value="EP450I"/>
</dbReference>
<evidence type="ECO:0000256" key="9">
    <source>
        <dbReference type="PIRSR" id="PIRSR602401-1"/>
    </source>
</evidence>